<keyword evidence="3" id="KW-1185">Reference proteome</keyword>
<evidence type="ECO:0000313" key="2">
    <source>
        <dbReference type="EMBL" id="CAC5370175.1"/>
    </source>
</evidence>
<protein>
    <submittedName>
        <fullName evidence="2">Uncharacterized protein</fullName>
    </submittedName>
</protein>
<gene>
    <name evidence="2" type="ORF">MCOR_9118</name>
</gene>
<dbReference type="Proteomes" id="UP000507470">
    <property type="component" value="Unassembled WGS sequence"/>
</dbReference>
<evidence type="ECO:0000313" key="3">
    <source>
        <dbReference type="Proteomes" id="UP000507470"/>
    </source>
</evidence>
<evidence type="ECO:0000256" key="1">
    <source>
        <dbReference type="SAM" id="MobiDB-lite"/>
    </source>
</evidence>
<dbReference type="InterPro" id="IPR010994">
    <property type="entry name" value="RuvA_2-like"/>
</dbReference>
<feature type="compositionally biased region" description="Basic and acidic residues" evidence="1">
    <location>
        <begin position="174"/>
        <end position="210"/>
    </location>
</feature>
<accession>A0A6J8AQ19</accession>
<dbReference type="AlphaFoldDB" id="A0A6J8AQ19"/>
<reference evidence="2 3" key="1">
    <citation type="submission" date="2020-06" db="EMBL/GenBank/DDBJ databases">
        <authorList>
            <person name="Li R."/>
            <person name="Bekaert M."/>
        </authorList>
    </citation>
    <scope>NUCLEOTIDE SEQUENCE [LARGE SCALE GENOMIC DNA]</scope>
    <source>
        <strain evidence="3">wild</strain>
    </source>
</reference>
<dbReference type="OrthoDB" id="10678341at2759"/>
<feature type="region of interest" description="Disordered" evidence="1">
    <location>
        <begin position="154"/>
        <end position="226"/>
    </location>
</feature>
<proteinExistence type="predicted"/>
<organism evidence="2 3">
    <name type="scientific">Mytilus coruscus</name>
    <name type="common">Sea mussel</name>
    <dbReference type="NCBI Taxonomy" id="42192"/>
    <lineage>
        <taxon>Eukaryota</taxon>
        <taxon>Metazoa</taxon>
        <taxon>Spiralia</taxon>
        <taxon>Lophotrochozoa</taxon>
        <taxon>Mollusca</taxon>
        <taxon>Bivalvia</taxon>
        <taxon>Autobranchia</taxon>
        <taxon>Pteriomorphia</taxon>
        <taxon>Mytilida</taxon>
        <taxon>Mytiloidea</taxon>
        <taxon>Mytilidae</taxon>
        <taxon>Mytilinae</taxon>
        <taxon>Mytilus</taxon>
    </lineage>
</organism>
<dbReference type="EMBL" id="CACVKT020001654">
    <property type="protein sequence ID" value="CAC5370175.1"/>
    <property type="molecule type" value="Genomic_DNA"/>
</dbReference>
<sequence>MLVVNINTCTFKELLQLPGTGIKTGEQIMDIREGKGFVTESEGGSSQMDSAFFECSPYPGDAGARPKTPGNWDGGYSCRKKSGATTTLVTQTKVTPLTPGVAFGTSRIGWAKIVRGTRVPQPTGAHLLIPGVTPWITQVIILVGGRHLVPNQRTLVGGGGSMRHPVVGMASGTRGEDPRRIPTRTYGDRQDNRGEDTRQTPARTYEDRQPQGRYNQGYTPVPPQGVTARASYGQQAYPCKATMAPERAQAVYGKRSWKSPIRSLTKNLVRSMKNWTT</sequence>
<dbReference type="SUPFAM" id="SSF47781">
    <property type="entry name" value="RuvA domain 2-like"/>
    <property type="match status" value="1"/>
</dbReference>
<name>A0A6J8AQ19_MYTCO</name>